<dbReference type="SUPFAM" id="SSF54427">
    <property type="entry name" value="NTF2-like"/>
    <property type="match status" value="1"/>
</dbReference>
<comment type="caution">
    <text evidence="1">The sequence shown here is derived from an EMBL/GenBank/DDBJ whole genome shotgun (WGS) entry which is preliminary data.</text>
</comment>
<dbReference type="InterPro" id="IPR032710">
    <property type="entry name" value="NTF2-like_dom_sf"/>
</dbReference>
<evidence type="ECO:0000313" key="2">
    <source>
        <dbReference type="Proteomes" id="UP000817854"/>
    </source>
</evidence>
<reference evidence="1 2" key="3">
    <citation type="submission" date="2020-02" db="EMBL/GenBank/DDBJ databases">
        <title>Flavobacterium profundi sp. nov., isolated from a deep-sea seamount.</title>
        <authorList>
            <person name="Zhang D.-C."/>
        </authorList>
    </citation>
    <scope>NUCLEOTIDE SEQUENCE [LARGE SCALE GENOMIC DNA]</scope>
    <source>
        <strain evidence="1 2">EC11</strain>
    </source>
</reference>
<keyword evidence="2" id="KW-1185">Reference proteome</keyword>
<name>A0ABX0IVJ6_9FLAO</name>
<evidence type="ECO:0000313" key="1">
    <source>
        <dbReference type="EMBL" id="NHN26802.1"/>
    </source>
</evidence>
<proteinExistence type="predicted"/>
<reference evidence="1 2" key="2">
    <citation type="submission" date="2019-05" db="EMBL/GenBank/DDBJ databases">
        <authorList>
            <person name="Lianzixin W."/>
        </authorList>
    </citation>
    <scope>NUCLEOTIDE SEQUENCE [LARGE SCALE GENOMIC DNA]</scope>
    <source>
        <strain evidence="1 2">EC11</strain>
    </source>
</reference>
<reference evidence="2" key="1">
    <citation type="submission" date="2019-05" db="EMBL/GenBank/DDBJ databases">
        <title>Flavobacterium profundi sp. nov., isolated from a deep-sea seamount.</title>
        <authorList>
            <person name="Zhang D.-C."/>
        </authorList>
    </citation>
    <scope>NUCLEOTIDE SEQUENCE [LARGE SCALE GENOMIC DNA]</scope>
    <source>
        <strain evidence="2">EC11</strain>
    </source>
</reference>
<dbReference type="Proteomes" id="UP000817854">
    <property type="component" value="Unassembled WGS sequence"/>
</dbReference>
<gene>
    <name evidence="1" type="ORF">FIA58_014040</name>
</gene>
<accession>A0ABX0IVJ6</accession>
<protein>
    <submittedName>
        <fullName evidence="1">Nuclear transport factor 2 family protein</fullName>
    </submittedName>
</protein>
<sequence length="144" mass="16782">MKKGVLYLFLLSINFLIGQEISPKKTIEDFFVAFHKKDTIVLRTISHKEIVLQTIAKTKEGNNKVLTENYTNFLKSIIAIPVEMKFEEKLLDYTVQIDGLLAHVWTPYEFYINDKLSHKGVNSFTLVKEADTWKIVHIIDTRHK</sequence>
<dbReference type="Gene3D" id="3.10.450.50">
    <property type="match status" value="1"/>
</dbReference>
<dbReference type="EMBL" id="VEVQ02000009">
    <property type="protein sequence ID" value="NHN26802.1"/>
    <property type="molecule type" value="Genomic_DNA"/>
</dbReference>
<organism evidence="1 2">
    <name type="scientific">Flavobacterium jejuense</name>
    <dbReference type="NCBI Taxonomy" id="1544455"/>
    <lineage>
        <taxon>Bacteria</taxon>
        <taxon>Pseudomonadati</taxon>
        <taxon>Bacteroidota</taxon>
        <taxon>Flavobacteriia</taxon>
        <taxon>Flavobacteriales</taxon>
        <taxon>Flavobacteriaceae</taxon>
        <taxon>Flavobacterium</taxon>
    </lineage>
</organism>